<keyword evidence="6" id="KW-1185">Reference proteome</keyword>
<dbReference type="InterPro" id="IPR027385">
    <property type="entry name" value="Beta-barrel_OMP"/>
</dbReference>
<dbReference type="Pfam" id="PF13505">
    <property type="entry name" value="OMP_b-brl"/>
    <property type="match status" value="1"/>
</dbReference>
<comment type="caution">
    <text evidence="5">The sequence shown here is derived from an EMBL/GenBank/DDBJ whole genome shotgun (WGS) entry which is preliminary data.</text>
</comment>
<evidence type="ECO:0000313" key="5">
    <source>
        <dbReference type="EMBL" id="MEO3712489.1"/>
    </source>
</evidence>
<evidence type="ECO:0000256" key="1">
    <source>
        <dbReference type="ARBA" id="ARBA00004442"/>
    </source>
</evidence>
<feature type="domain" description="Outer membrane protein beta-barrel" evidence="4">
    <location>
        <begin position="15"/>
        <end position="181"/>
    </location>
</feature>
<feature type="signal peptide" evidence="3">
    <location>
        <begin position="1"/>
        <end position="28"/>
    </location>
</feature>
<dbReference type="SUPFAM" id="SSF56925">
    <property type="entry name" value="OMPA-like"/>
    <property type="match status" value="1"/>
</dbReference>
<comment type="subcellular location">
    <subcellularLocation>
        <location evidence="1">Cell outer membrane</location>
    </subcellularLocation>
</comment>
<keyword evidence="2 3" id="KW-0732">Signal</keyword>
<name>A0ABV0GBQ3_9BURK</name>
<protein>
    <submittedName>
        <fullName evidence="5">Porin family protein</fullName>
    </submittedName>
</protein>
<dbReference type="Proteomes" id="UP001462640">
    <property type="component" value="Unassembled WGS sequence"/>
</dbReference>
<evidence type="ECO:0000313" key="6">
    <source>
        <dbReference type="Proteomes" id="UP001462640"/>
    </source>
</evidence>
<evidence type="ECO:0000256" key="3">
    <source>
        <dbReference type="SAM" id="SignalP"/>
    </source>
</evidence>
<dbReference type="InterPro" id="IPR011250">
    <property type="entry name" value="OMP/PagP_B-barrel"/>
</dbReference>
<dbReference type="RefSeq" id="WP_347607964.1">
    <property type="nucleotide sequence ID" value="NZ_JBDPZC010000002.1"/>
</dbReference>
<evidence type="ECO:0000259" key="4">
    <source>
        <dbReference type="Pfam" id="PF13505"/>
    </source>
</evidence>
<reference evidence="5 6" key="1">
    <citation type="submission" date="2024-05" db="EMBL/GenBank/DDBJ databases">
        <title>Roseateles sp. 2.12 16S ribosomal RNA gene Genome sequencing and assembly.</title>
        <authorList>
            <person name="Woo H."/>
        </authorList>
    </citation>
    <scope>NUCLEOTIDE SEQUENCE [LARGE SCALE GENOMIC DNA]</scope>
    <source>
        <strain evidence="5 6">2.12</strain>
    </source>
</reference>
<evidence type="ECO:0000256" key="2">
    <source>
        <dbReference type="ARBA" id="ARBA00022729"/>
    </source>
</evidence>
<accession>A0ABV0GBQ3</accession>
<dbReference type="EMBL" id="JBDPZC010000002">
    <property type="protein sequence ID" value="MEO3712489.1"/>
    <property type="molecule type" value="Genomic_DNA"/>
</dbReference>
<dbReference type="Gene3D" id="2.40.160.20">
    <property type="match status" value="1"/>
</dbReference>
<sequence>MSRHKTWRRALAMAGIALAWGFAASARAAEPGVYVALSVGKADGSGPAYKEGADPSLGLAVGWRVSEQLAVEGFTRELSFIRFPELFGRTDAYQIPDRHVGLAVEGTLALSEGWGVFGRAGIGRTKMVGSTTGRRLDTVTDPTLGAGLRYGLGSGWAFKLGAERYGKSKVNAYYLALQYQF</sequence>
<organism evidence="5 6">
    <name type="scientific">Roseateles flavus</name>
    <dbReference type="NCBI Taxonomy" id="3149041"/>
    <lineage>
        <taxon>Bacteria</taxon>
        <taxon>Pseudomonadati</taxon>
        <taxon>Pseudomonadota</taxon>
        <taxon>Betaproteobacteria</taxon>
        <taxon>Burkholderiales</taxon>
        <taxon>Sphaerotilaceae</taxon>
        <taxon>Roseateles</taxon>
    </lineage>
</organism>
<feature type="chain" id="PRO_5045216494" evidence="3">
    <location>
        <begin position="29"/>
        <end position="181"/>
    </location>
</feature>
<proteinExistence type="predicted"/>
<gene>
    <name evidence="5" type="ORF">ABDJ40_06875</name>
</gene>